<dbReference type="Proteomes" id="UP000012065">
    <property type="component" value="Unassembled WGS sequence"/>
</dbReference>
<dbReference type="EMBL" id="CAOJ01010525">
    <property type="protein sequence ID" value="CCO32825.1"/>
    <property type="molecule type" value="Genomic_DNA"/>
</dbReference>
<dbReference type="AlphaFoldDB" id="M5C1G1"/>
<organism evidence="1 2">
    <name type="scientific">Thanatephorus cucumeris (strain AG1-IB / isolate 7/3/14)</name>
    <name type="common">Lettuce bottom rot fungus</name>
    <name type="synonym">Rhizoctonia solani</name>
    <dbReference type="NCBI Taxonomy" id="1108050"/>
    <lineage>
        <taxon>Eukaryota</taxon>
        <taxon>Fungi</taxon>
        <taxon>Dikarya</taxon>
        <taxon>Basidiomycota</taxon>
        <taxon>Agaricomycotina</taxon>
        <taxon>Agaricomycetes</taxon>
        <taxon>Cantharellales</taxon>
        <taxon>Ceratobasidiaceae</taxon>
        <taxon>Rhizoctonia</taxon>
        <taxon>Rhizoctonia solani AG-1</taxon>
    </lineage>
</organism>
<name>M5C1G1_THACB</name>
<evidence type="ECO:0000313" key="1">
    <source>
        <dbReference type="EMBL" id="CCO32825.1"/>
    </source>
</evidence>
<evidence type="ECO:0000313" key="2">
    <source>
        <dbReference type="Proteomes" id="UP000012065"/>
    </source>
</evidence>
<protein>
    <submittedName>
        <fullName evidence="1">Uncharacterized protein</fullName>
    </submittedName>
</protein>
<sequence length="161" mass="17824">MFAKFRPSTTLVAITDFCHAGNVYHLRFQLSVRSDGSAFWQEAEEWSNDSKLDQKNKIHAPIIHIAGSSRTEQAYETGRKGGYFTHSLTNLGNVSLTLPQLLFKLQELVDVSLNVAKNHATSPLCAAATQSLQIFSNHMWPLDDPEILLRILGVVKAATSA</sequence>
<reference evidence="1 2" key="1">
    <citation type="journal article" date="2013" name="J. Biotechnol.">
        <title>Establishment and interpretation of the genome sequence of the phytopathogenic fungus Rhizoctonia solani AG1-IB isolate 7/3/14.</title>
        <authorList>
            <person name="Wibberg D.W."/>
            <person name="Jelonek L.J."/>
            <person name="Rupp O.R."/>
            <person name="Hennig M.H."/>
            <person name="Eikmeyer F.E."/>
            <person name="Goesmann A.G."/>
            <person name="Hartmann A.H."/>
            <person name="Borriss R.B."/>
            <person name="Grosch R.G."/>
            <person name="Puehler A.P."/>
            <person name="Schlueter A.S."/>
        </authorList>
    </citation>
    <scope>NUCLEOTIDE SEQUENCE [LARGE SCALE GENOMIC DNA]</scope>
    <source>
        <strain evidence="2">AG1-IB / isolate 7/3/14</strain>
    </source>
</reference>
<proteinExistence type="predicted"/>
<dbReference type="Gene3D" id="3.40.50.1460">
    <property type="match status" value="1"/>
</dbReference>
<dbReference type="HOGENOM" id="CLU_1644880_0_0_1"/>
<gene>
    <name evidence="1" type="ORF">BN14_06888</name>
</gene>
<comment type="caution">
    <text evidence="1">The sequence shown here is derived from an EMBL/GenBank/DDBJ whole genome shotgun (WGS) entry which is preliminary data.</text>
</comment>
<accession>M5C1G1</accession>